<accession>A0ACC0BC95</accession>
<evidence type="ECO:0000313" key="1">
    <source>
        <dbReference type="EMBL" id="KAI5670256.1"/>
    </source>
</evidence>
<evidence type="ECO:0000313" key="2">
    <source>
        <dbReference type="Proteomes" id="UP001060085"/>
    </source>
</evidence>
<keyword evidence="2" id="KW-1185">Reference proteome</keyword>
<proteinExistence type="predicted"/>
<sequence length="181" mass="19397">MRNRQFSSIVVLLALAATVAADSSNECVYTLYVQTGSIIKAGTDAGISVTLGDGGGKSVWIPNLRAWGLMGRGHDYFERGNLDIFTGRGQCLRPPICRLNLTSDGAGAHHGWFVDYIEVTFTGPHKPCSQSIFYVDQWLADDAPPYELSAVLDGCKKNVAQLEDGQKGPFVVGKAVGSASE</sequence>
<protein>
    <submittedName>
        <fullName evidence="1">Uncharacterized protein</fullName>
    </submittedName>
</protein>
<organism evidence="1 2">
    <name type="scientific">Catharanthus roseus</name>
    <name type="common">Madagascar periwinkle</name>
    <name type="synonym">Vinca rosea</name>
    <dbReference type="NCBI Taxonomy" id="4058"/>
    <lineage>
        <taxon>Eukaryota</taxon>
        <taxon>Viridiplantae</taxon>
        <taxon>Streptophyta</taxon>
        <taxon>Embryophyta</taxon>
        <taxon>Tracheophyta</taxon>
        <taxon>Spermatophyta</taxon>
        <taxon>Magnoliopsida</taxon>
        <taxon>eudicotyledons</taxon>
        <taxon>Gunneridae</taxon>
        <taxon>Pentapetalae</taxon>
        <taxon>asterids</taxon>
        <taxon>lamiids</taxon>
        <taxon>Gentianales</taxon>
        <taxon>Apocynaceae</taxon>
        <taxon>Rauvolfioideae</taxon>
        <taxon>Vinceae</taxon>
        <taxon>Catharanthinae</taxon>
        <taxon>Catharanthus</taxon>
    </lineage>
</organism>
<name>A0ACC0BC95_CATRO</name>
<dbReference type="Proteomes" id="UP001060085">
    <property type="component" value="Linkage Group LG03"/>
</dbReference>
<comment type="caution">
    <text evidence="1">The sequence shown here is derived from an EMBL/GenBank/DDBJ whole genome shotgun (WGS) entry which is preliminary data.</text>
</comment>
<reference evidence="2" key="1">
    <citation type="journal article" date="2023" name="Nat. Plants">
        <title>Single-cell RNA sequencing provides a high-resolution roadmap for understanding the multicellular compartmentation of specialized metabolism.</title>
        <authorList>
            <person name="Sun S."/>
            <person name="Shen X."/>
            <person name="Li Y."/>
            <person name="Li Y."/>
            <person name="Wang S."/>
            <person name="Li R."/>
            <person name="Zhang H."/>
            <person name="Shen G."/>
            <person name="Guo B."/>
            <person name="Wei J."/>
            <person name="Xu J."/>
            <person name="St-Pierre B."/>
            <person name="Chen S."/>
            <person name="Sun C."/>
        </authorList>
    </citation>
    <scope>NUCLEOTIDE SEQUENCE [LARGE SCALE GENOMIC DNA]</scope>
</reference>
<dbReference type="EMBL" id="CM044703">
    <property type="protein sequence ID" value="KAI5670256.1"/>
    <property type="molecule type" value="Genomic_DNA"/>
</dbReference>
<gene>
    <name evidence="1" type="ORF">M9H77_10620</name>
</gene>